<dbReference type="RefSeq" id="WP_133767541.1">
    <property type="nucleotide sequence ID" value="NZ_BAAARP010000001.1"/>
</dbReference>
<protein>
    <submittedName>
        <fullName evidence="1">Uncharacterized protein</fullName>
    </submittedName>
</protein>
<evidence type="ECO:0000313" key="2">
    <source>
        <dbReference type="Proteomes" id="UP000295344"/>
    </source>
</evidence>
<name>A0A4R7FIP6_9MICO</name>
<proteinExistence type="predicted"/>
<reference evidence="1 2" key="1">
    <citation type="submission" date="2019-03" db="EMBL/GenBank/DDBJ databases">
        <title>Genomic Encyclopedia of Archaeal and Bacterial Type Strains, Phase II (KMG-II): from individual species to whole genera.</title>
        <authorList>
            <person name="Goeker M."/>
        </authorList>
    </citation>
    <scope>NUCLEOTIDE SEQUENCE [LARGE SCALE GENOMIC DNA]</scope>
    <source>
        <strain evidence="1 2">DSM 24782</strain>
    </source>
</reference>
<gene>
    <name evidence="1" type="ORF">CLV52_3400</name>
</gene>
<sequence>MYLVQSVPPGVVERLGGVVAEIARRERITLRRTGAKSLVALPTGAPDVELIETARAGRAPLRIAVSGDRIAVHLPHELADGVEGTRLVAALLSGAAGEPPSVPEPGLRMPLVRALRAGGRPALRSYLLGRAERRALPDPGAPVARTEGAFDRVTLDALGVAQLRRARSSGGRATVMSRAASVALAALGAVTAESTDARVVLPSDLRALVGGHRVAGNFVSAEAYGTLRGTDWSPAGINRMLAARRATGAVALAAAIARRVLRPARDGGTGHPTISVSLMGTIELTGLSVEHAPVLACATVGGAAGTFVFVAQVRDALTVSLWDDTGLFDVGAFPAAFRAEMERRTA</sequence>
<keyword evidence="2" id="KW-1185">Reference proteome</keyword>
<comment type="caution">
    <text evidence="1">The sequence shown here is derived from an EMBL/GenBank/DDBJ whole genome shotgun (WGS) entry which is preliminary data.</text>
</comment>
<dbReference type="Proteomes" id="UP000295344">
    <property type="component" value="Unassembled WGS sequence"/>
</dbReference>
<evidence type="ECO:0000313" key="1">
    <source>
        <dbReference type="EMBL" id="TDS74878.1"/>
    </source>
</evidence>
<accession>A0A4R7FIP6</accession>
<organism evidence="1 2">
    <name type="scientific">Amnibacterium kyonggiense</name>
    <dbReference type="NCBI Taxonomy" id="595671"/>
    <lineage>
        <taxon>Bacteria</taxon>
        <taxon>Bacillati</taxon>
        <taxon>Actinomycetota</taxon>
        <taxon>Actinomycetes</taxon>
        <taxon>Micrococcales</taxon>
        <taxon>Microbacteriaceae</taxon>
        <taxon>Amnibacterium</taxon>
    </lineage>
</organism>
<dbReference type="EMBL" id="SOAM01000004">
    <property type="protein sequence ID" value="TDS74878.1"/>
    <property type="molecule type" value="Genomic_DNA"/>
</dbReference>
<dbReference type="AlphaFoldDB" id="A0A4R7FIP6"/>